<gene>
    <name evidence="6" type="ORF">ACFQQL_11700</name>
</gene>
<name>A0ABW2Q8E0_9MICO</name>
<evidence type="ECO:0000259" key="5">
    <source>
        <dbReference type="Pfam" id="PF09084"/>
    </source>
</evidence>
<dbReference type="PANTHER" id="PTHR30024:SF47">
    <property type="entry name" value="TAURINE-BINDING PERIPLASMIC PROTEIN"/>
    <property type="match status" value="1"/>
</dbReference>
<evidence type="ECO:0000256" key="1">
    <source>
        <dbReference type="ARBA" id="ARBA00004418"/>
    </source>
</evidence>
<dbReference type="Proteomes" id="UP001596455">
    <property type="component" value="Unassembled WGS sequence"/>
</dbReference>
<comment type="similarity">
    <text evidence="2">Belongs to the bacterial solute-binding protein SsuA/TauA family.</text>
</comment>
<accession>A0ABW2Q8E0</accession>
<comment type="caution">
    <text evidence="6">The sequence shown here is derived from an EMBL/GenBank/DDBJ whole genome shotgun (WGS) entry which is preliminary data.</text>
</comment>
<dbReference type="Gene3D" id="3.40.190.10">
    <property type="entry name" value="Periplasmic binding protein-like II"/>
    <property type="match status" value="2"/>
</dbReference>
<dbReference type="InterPro" id="IPR015168">
    <property type="entry name" value="SsuA/THI5"/>
</dbReference>
<organism evidence="6 7">
    <name type="scientific">Georgenia alba</name>
    <dbReference type="NCBI Taxonomy" id="2233858"/>
    <lineage>
        <taxon>Bacteria</taxon>
        <taxon>Bacillati</taxon>
        <taxon>Actinomycetota</taxon>
        <taxon>Actinomycetes</taxon>
        <taxon>Micrococcales</taxon>
        <taxon>Bogoriellaceae</taxon>
        <taxon>Georgenia</taxon>
    </lineage>
</organism>
<proteinExistence type="inferred from homology"/>
<keyword evidence="7" id="KW-1185">Reference proteome</keyword>
<dbReference type="SUPFAM" id="SSF53850">
    <property type="entry name" value="Periplasmic binding protein-like II"/>
    <property type="match status" value="1"/>
</dbReference>
<keyword evidence="3 4" id="KW-0732">Signal</keyword>
<evidence type="ECO:0000256" key="2">
    <source>
        <dbReference type="ARBA" id="ARBA00010742"/>
    </source>
</evidence>
<comment type="subcellular location">
    <subcellularLocation>
        <location evidence="1">Periplasm</location>
    </subcellularLocation>
</comment>
<reference evidence="7" key="1">
    <citation type="journal article" date="2019" name="Int. J. Syst. Evol. Microbiol.">
        <title>The Global Catalogue of Microorganisms (GCM) 10K type strain sequencing project: providing services to taxonomists for standard genome sequencing and annotation.</title>
        <authorList>
            <consortium name="The Broad Institute Genomics Platform"/>
            <consortium name="The Broad Institute Genome Sequencing Center for Infectious Disease"/>
            <person name="Wu L."/>
            <person name="Ma J."/>
        </authorList>
    </citation>
    <scope>NUCLEOTIDE SEQUENCE [LARGE SCALE GENOMIC DNA]</scope>
    <source>
        <strain evidence="7">JCM 1490</strain>
    </source>
</reference>
<sequence>MSAPLSAPRPVRRGLAIAGALTLGAALAACSGTAGSDDGGPAEVRVALPTSVTSFANADVAVAQELGYFEDAGLQVEVSNLRSGTSVTNGVVGGEFEVGGASIEPVINAVAGGAEISVFASYADRLEVELVVPEDVQSVEDLAGKDLGIQEIGAFREAMTRMVLEDAGMTQDDVSYVSVSADAYVSGLVQGQITSAVLHPEQSIQAAQEDPGLHPLVNLYEVEPDYFYGAYFADNAWIEEDPEAARGFAEAITRAHRAMYEERDRVVPIIAEATSMEESVIDEAWEVYMEDVQAFPQNVGLEEDRLRYTIERMSQMETLAPGAEVDLGTLVNREPIEAAVQELGEVQERE</sequence>
<evidence type="ECO:0000256" key="4">
    <source>
        <dbReference type="SAM" id="SignalP"/>
    </source>
</evidence>
<feature type="chain" id="PRO_5045142902" evidence="4">
    <location>
        <begin position="29"/>
        <end position="350"/>
    </location>
</feature>
<protein>
    <submittedName>
        <fullName evidence="6">ABC transporter substrate-binding protein</fullName>
    </submittedName>
</protein>
<dbReference type="RefSeq" id="WP_382394520.1">
    <property type="nucleotide sequence ID" value="NZ_JBHTCQ010000002.1"/>
</dbReference>
<feature type="domain" description="SsuA/THI5-like" evidence="5">
    <location>
        <begin position="60"/>
        <end position="262"/>
    </location>
</feature>
<evidence type="ECO:0000313" key="6">
    <source>
        <dbReference type="EMBL" id="MFC7405776.1"/>
    </source>
</evidence>
<evidence type="ECO:0000256" key="3">
    <source>
        <dbReference type="ARBA" id="ARBA00022729"/>
    </source>
</evidence>
<dbReference type="EMBL" id="JBHTCQ010000002">
    <property type="protein sequence ID" value="MFC7405776.1"/>
    <property type="molecule type" value="Genomic_DNA"/>
</dbReference>
<dbReference type="Pfam" id="PF09084">
    <property type="entry name" value="NMT1"/>
    <property type="match status" value="1"/>
</dbReference>
<dbReference type="PANTHER" id="PTHR30024">
    <property type="entry name" value="ALIPHATIC SULFONATES-BINDING PROTEIN-RELATED"/>
    <property type="match status" value="1"/>
</dbReference>
<evidence type="ECO:0000313" key="7">
    <source>
        <dbReference type="Proteomes" id="UP001596455"/>
    </source>
</evidence>
<feature type="signal peptide" evidence="4">
    <location>
        <begin position="1"/>
        <end position="28"/>
    </location>
</feature>